<dbReference type="UniPathway" id="UPA00219"/>
<comment type="subcellular location">
    <subcellularLocation>
        <location evidence="1 14">Cytoplasm</location>
    </subcellularLocation>
</comment>
<dbReference type="OrthoDB" id="9804126at2"/>
<dbReference type="Gene3D" id="3.90.190.20">
    <property type="entry name" value="Mur ligase, C-terminal domain"/>
    <property type="match status" value="1"/>
</dbReference>
<evidence type="ECO:0000256" key="7">
    <source>
        <dbReference type="ARBA" id="ARBA00022741"/>
    </source>
</evidence>
<dbReference type="InterPro" id="IPR050061">
    <property type="entry name" value="MurCDEF_pg_biosynth"/>
</dbReference>
<dbReference type="GO" id="GO:0051301">
    <property type="term" value="P:cell division"/>
    <property type="evidence" value="ECO:0007669"/>
    <property type="project" value="UniProtKB-KW"/>
</dbReference>
<dbReference type="STRING" id="2041.AERYTH_10550"/>
<comment type="similarity">
    <text evidence="14">Belongs to the MurCDEF family.</text>
</comment>
<dbReference type="Pfam" id="PF02875">
    <property type="entry name" value="Mur_ligase_C"/>
    <property type="match status" value="1"/>
</dbReference>
<dbReference type="SUPFAM" id="SSF51984">
    <property type="entry name" value="MurCD N-terminal domain"/>
    <property type="match status" value="1"/>
</dbReference>
<dbReference type="Gene3D" id="3.40.50.720">
    <property type="entry name" value="NAD(P)-binding Rossmann-like Domain"/>
    <property type="match status" value="1"/>
</dbReference>
<evidence type="ECO:0000256" key="3">
    <source>
        <dbReference type="ARBA" id="ARBA00012211"/>
    </source>
</evidence>
<evidence type="ECO:0000313" key="19">
    <source>
        <dbReference type="Proteomes" id="UP000067689"/>
    </source>
</evidence>
<keyword evidence="11 14" id="KW-0131">Cell cycle</keyword>
<evidence type="ECO:0000256" key="10">
    <source>
        <dbReference type="ARBA" id="ARBA00022984"/>
    </source>
</evidence>
<dbReference type="Proteomes" id="UP000067689">
    <property type="component" value="Chromosome"/>
</dbReference>
<name>A0A0U3KJW4_9ACTN</name>
<comment type="function">
    <text evidence="14">Cell wall formation.</text>
</comment>
<evidence type="ECO:0000313" key="18">
    <source>
        <dbReference type="EMBL" id="ALX05107.1"/>
    </source>
</evidence>
<dbReference type="EMBL" id="CP011502">
    <property type="protein sequence ID" value="ALX05107.1"/>
    <property type="molecule type" value="Genomic_DNA"/>
</dbReference>
<proteinExistence type="inferred from homology"/>
<reference evidence="18 19" key="1">
    <citation type="journal article" date="1991" name="Int. J. Syst. Bacteriol.">
        <title>Description of the erythromycin-producing bacterium Arthrobacter sp. strain NRRL B-3381 as Aeromicrobium erythreum gen. nov., sp. nov.</title>
        <authorList>
            <person name="Miller E.S."/>
            <person name="Woese C.R."/>
            <person name="Brenner S."/>
        </authorList>
    </citation>
    <scope>NUCLEOTIDE SEQUENCE [LARGE SCALE GENOMIC DNA]</scope>
    <source>
        <strain evidence="18 19">AR18</strain>
    </source>
</reference>
<dbReference type="SUPFAM" id="SSF53244">
    <property type="entry name" value="MurD-like peptide ligases, peptide-binding domain"/>
    <property type="match status" value="1"/>
</dbReference>
<dbReference type="Pfam" id="PF01225">
    <property type="entry name" value="Mur_ligase"/>
    <property type="match status" value="1"/>
</dbReference>
<keyword evidence="6 14" id="KW-0132">Cell division</keyword>
<keyword evidence="10 14" id="KW-0573">Peptidoglycan synthesis</keyword>
<keyword evidence="19" id="KW-1185">Reference proteome</keyword>
<keyword evidence="9 14" id="KW-0133">Cell shape</keyword>
<dbReference type="InterPro" id="IPR004101">
    <property type="entry name" value="Mur_ligase_C"/>
</dbReference>
<protein>
    <recommendedName>
        <fullName evidence="3 14">UDP-N-acetylmuramate--L-alanine ligase</fullName>
        <ecNumber evidence="3 14">6.3.2.8</ecNumber>
    </recommendedName>
    <alternativeName>
        <fullName evidence="14">UDP-N-acetylmuramoyl-L-alanine synthetase</fullName>
    </alternativeName>
</protein>
<dbReference type="GO" id="GO:0005737">
    <property type="term" value="C:cytoplasm"/>
    <property type="evidence" value="ECO:0007669"/>
    <property type="project" value="UniProtKB-SubCell"/>
</dbReference>
<evidence type="ECO:0000256" key="12">
    <source>
        <dbReference type="ARBA" id="ARBA00023316"/>
    </source>
</evidence>
<evidence type="ECO:0000256" key="1">
    <source>
        <dbReference type="ARBA" id="ARBA00004496"/>
    </source>
</evidence>
<sequence>MRVPVPDHVPGPHDLGRVHLVGIGGAGLSAIARLLAQQGVSVSGSDVADGTVVRALREEGITVHVGHAAEHVEGADTVIVSTAVREDNPEVVAATASGARLWPRSAGLRSVMTDRRTVAVAGTHGKTTTTAMLTCALVAAGAEPSFAIGAEVASLGTNARVGTGDVLVAEADESDGAFLHYDPALAVVTNVDADHLDTWGTEEAYAAAFEQFVATVGEVLVLGADDPGAARLAAAGTARGLDVVTTGLGEGHDLRARDVQVAAGATTFTVDGLGLSGLPVRLAVPGAHYAQDALLALAVGLRLGHPAEALVEGLAAYGGARRRMERLGEVDGVVVYDSYAHHPTEIRADLAAARSIAGEGRLVVAYQPHLVSRTRLYGVEMGRALSAADLVLVADLYLAREDPDPAVTSALVVDAVDGPPASAGGPVADLHDVLLPQVRPGDLVLTLGAGDVTVVGPRLLDALRARGTGGA</sequence>
<feature type="binding site" evidence="14">
    <location>
        <begin position="122"/>
        <end position="128"/>
    </location>
    <ligand>
        <name>ATP</name>
        <dbReference type="ChEBI" id="CHEBI:30616"/>
    </ligand>
</feature>
<keyword evidence="8 14" id="KW-0067">ATP-binding</keyword>
<dbReference type="PATRIC" id="fig|2041.4.peg.2207"/>
<dbReference type="EC" id="6.3.2.8" evidence="3 14"/>
<gene>
    <name evidence="14" type="primary">murC</name>
    <name evidence="18" type="ORF">AERYTH_10550</name>
</gene>
<evidence type="ECO:0000259" key="17">
    <source>
        <dbReference type="Pfam" id="PF08245"/>
    </source>
</evidence>
<dbReference type="PANTHER" id="PTHR43445">
    <property type="entry name" value="UDP-N-ACETYLMURAMATE--L-ALANINE LIGASE-RELATED"/>
    <property type="match status" value="1"/>
</dbReference>
<dbReference type="GO" id="GO:0009252">
    <property type="term" value="P:peptidoglycan biosynthetic process"/>
    <property type="evidence" value="ECO:0007669"/>
    <property type="project" value="UniProtKB-UniRule"/>
</dbReference>
<evidence type="ECO:0000256" key="5">
    <source>
        <dbReference type="ARBA" id="ARBA00022598"/>
    </source>
</evidence>
<dbReference type="InterPro" id="IPR036615">
    <property type="entry name" value="Mur_ligase_C_dom_sf"/>
</dbReference>
<dbReference type="InterPro" id="IPR013221">
    <property type="entry name" value="Mur_ligase_cen"/>
</dbReference>
<dbReference type="GO" id="GO:0005524">
    <property type="term" value="F:ATP binding"/>
    <property type="evidence" value="ECO:0007669"/>
    <property type="project" value="UniProtKB-UniRule"/>
</dbReference>
<evidence type="ECO:0000259" key="15">
    <source>
        <dbReference type="Pfam" id="PF01225"/>
    </source>
</evidence>
<comment type="catalytic activity">
    <reaction evidence="13 14">
        <text>UDP-N-acetyl-alpha-D-muramate + L-alanine + ATP = UDP-N-acetyl-alpha-D-muramoyl-L-alanine + ADP + phosphate + H(+)</text>
        <dbReference type="Rhea" id="RHEA:23372"/>
        <dbReference type="ChEBI" id="CHEBI:15378"/>
        <dbReference type="ChEBI" id="CHEBI:30616"/>
        <dbReference type="ChEBI" id="CHEBI:43474"/>
        <dbReference type="ChEBI" id="CHEBI:57972"/>
        <dbReference type="ChEBI" id="CHEBI:70757"/>
        <dbReference type="ChEBI" id="CHEBI:83898"/>
        <dbReference type="ChEBI" id="CHEBI:456216"/>
        <dbReference type="EC" id="6.3.2.8"/>
    </reaction>
</comment>
<dbReference type="AlphaFoldDB" id="A0A0U3KJW4"/>
<keyword evidence="12 14" id="KW-0961">Cell wall biogenesis/degradation</keyword>
<dbReference type="GO" id="GO:0071555">
    <property type="term" value="P:cell wall organization"/>
    <property type="evidence" value="ECO:0007669"/>
    <property type="project" value="UniProtKB-KW"/>
</dbReference>
<accession>A0A0U3KJW4</accession>
<feature type="domain" description="Mur ligase C-terminal" evidence="16">
    <location>
        <begin position="322"/>
        <end position="450"/>
    </location>
</feature>
<evidence type="ECO:0000256" key="8">
    <source>
        <dbReference type="ARBA" id="ARBA00022840"/>
    </source>
</evidence>
<comment type="pathway">
    <text evidence="2 14">Cell wall biogenesis; peptidoglycan biosynthesis.</text>
</comment>
<evidence type="ECO:0000256" key="6">
    <source>
        <dbReference type="ARBA" id="ARBA00022618"/>
    </source>
</evidence>
<dbReference type="HAMAP" id="MF_00046">
    <property type="entry name" value="MurC"/>
    <property type="match status" value="1"/>
</dbReference>
<evidence type="ECO:0000256" key="11">
    <source>
        <dbReference type="ARBA" id="ARBA00023306"/>
    </source>
</evidence>
<evidence type="ECO:0000256" key="9">
    <source>
        <dbReference type="ARBA" id="ARBA00022960"/>
    </source>
</evidence>
<dbReference type="GO" id="GO:0008360">
    <property type="term" value="P:regulation of cell shape"/>
    <property type="evidence" value="ECO:0007669"/>
    <property type="project" value="UniProtKB-KW"/>
</dbReference>
<evidence type="ECO:0000256" key="14">
    <source>
        <dbReference type="HAMAP-Rule" id="MF_00046"/>
    </source>
</evidence>
<dbReference type="KEGG" id="aer:AERYTH_10550"/>
<dbReference type="InterPro" id="IPR036565">
    <property type="entry name" value="Mur-like_cat_sf"/>
</dbReference>
<evidence type="ECO:0000259" key="16">
    <source>
        <dbReference type="Pfam" id="PF02875"/>
    </source>
</evidence>
<keyword evidence="5 14" id="KW-0436">Ligase</keyword>
<feature type="domain" description="Mur ligase central" evidence="17">
    <location>
        <begin position="120"/>
        <end position="299"/>
    </location>
</feature>
<keyword evidence="7 14" id="KW-0547">Nucleotide-binding</keyword>
<dbReference type="Gene3D" id="3.40.1190.10">
    <property type="entry name" value="Mur-like, catalytic domain"/>
    <property type="match status" value="1"/>
</dbReference>
<dbReference type="NCBIfam" id="TIGR01082">
    <property type="entry name" value="murC"/>
    <property type="match status" value="1"/>
</dbReference>
<dbReference type="InterPro" id="IPR000713">
    <property type="entry name" value="Mur_ligase_N"/>
</dbReference>
<dbReference type="RefSeq" id="WP_067858273.1">
    <property type="nucleotide sequence ID" value="NZ_CP011502.1"/>
</dbReference>
<organism evidence="18 19">
    <name type="scientific">Aeromicrobium erythreum</name>
    <dbReference type="NCBI Taxonomy" id="2041"/>
    <lineage>
        <taxon>Bacteria</taxon>
        <taxon>Bacillati</taxon>
        <taxon>Actinomycetota</taxon>
        <taxon>Actinomycetes</taxon>
        <taxon>Propionibacteriales</taxon>
        <taxon>Nocardioidaceae</taxon>
        <taxon>Aeromicrobium</taxon>
    </lineage>
</organism>
<evidence type="ECO:0000256" key="2">
    <source>
        <dbReference type="ARBA" id="ARBA00004752"/>
    </source>
</evidence>
<evidence type="ECO:0000256" key="4">
    <source>
        <dbReference type="ARBA" id="ARBA00022490"/>
    </source>
</evidence>
<keyword evidence="4 14" id="KW-0963">Cytoplasm</keyword>
<dbReference type="GO" id="GO:0008763">
    <property type="term" value="F:UDP-N-acetylmuramate-L-alanine ligase activity"/>
    <property type="evidence" value="ECO:0007669"/>
    <property type="project" value="UniProtKB-UniRule"/>
</dbReference>
<dbReference type="PANTHER" id="PTHR43445:SF3">
    <property type="entry name" value="UDP-N-ACETYLMURAMATE--L-ALANINE LIGASE"/>
    <property type="match status" value="1"/>
</dbReference>
<dbReference type="InterPro" id="IPR005758">
    <property type="entry name" value="UDP-N-AcMur_Ala_ligase_MurC"/>
</dbReference>
<dbReference type="SUPFAM" id="SSF53623">
    <property type="entry name" value="MurD-like peptide ligases, catalytic domain"/>
    <property type="match status" value="1"/>
</dbReference>
<feature type="domain" description="Mur ligase N-terminal catalytic" evidence="15">
    <location>
        <begin position="18"/>
        <end position="114"/>
    </location>
</feature>
<dbReference type="Pfam" id="PF08245">
    <property type="entry name" value="Mur_ligase_M"/>
    <property type="match status" value="1"/>
</dbReference>
<evidence type="ECO:0000256" key="13">
    <source>
        <dbReference type="ARBA" id="ARBA00047833"/>
    </source>
</evidence>